<reference evidence="1 2" key="1">
    <citation type="submission" date="2023-09" db="EMBL/GenBank/DDBJ databases">
        <title>Genomes of two closely related lineages of the louse Polyplax serrata with different host specificities.</title>
        <authorList>
            <person name="Martinu J."/>
            <person name="Tarabai H."/>
            <person name="Stefka J."/>
            <person name="Hypsa V."/>
        </authorList>
    </citation>
    <scope>NUCLEOTIDE SEQUENCE [LARGE SCALE GENOMIC DNA]</scope>
    <source>
        <strain evidence="1">98ZLc_SE</strain>
    </source>
</reference>
<organism evidence="1 2">
    <name type="scientific">Polyplax serrata</name>
    <name type="common">Common mouse louse</name>
    <dbReference type="NCBI Taxonomy" id="468196"/>
    <lineage>
        <taxon>Eukaryota</taxon>
        <taxon>Metazoa</taxon>
        <taxon>Ecdysozoa</taxon>
        <taxon>Arthropoda</taxon>
        <taxon>Hexapoda</taxon>
        <taxon>Insecta</taxon>
        <taxon>Pterygota</taxon>
        <taxon>Neoptera</taxon>
        <taxon>Paraneoptera</taxon>
        <taxon>Psocodea</taxon>
        <taxon>Troctomorpha</taxon>
        <taxon>Phthiraptera</taxon>
        <taxon>Anoplura</taxon>
        <taxon>Polyplacidae</taxon>
        <taxon>Polyplax</taxon>
    </lineage>
</organism>
<dbReference type="EMBL" id="JAWJWF010000045">
    <property type="protein sequence ID" value="KAK6626907.1"/>
    <property type="molecule type" value="Genomic_DNA"/>
</dbReference>
<accession>A0ABR1ASJ0</accession>
<gene>
    <name evidence="1" type="ORF">RUM44_009384</name>
</gene>
<comment type="caution">
    <text evidence="1">The sequence shown here is derived from an EMBL/GenBank/DDBJ whole genome shotgun (WGS) entry which is preliminary data.</text>
</comment>
<sequence>MSVQVLEGVFHPADKTGQRSKEKNANLLSRQLEFDCWNWQVHRCSGSPGWTRKMEEQIPESGCYQPEGKGPCNLRSLRSFAFFFGEGKFQFQLGTPG</sequence>
<protein>
    <submittedName>
        <fullName evidence="1">Uncharacterized protein</fullName>
    </submittedName>
</protein>
<dbReference type="Proteomes" id="UP001359485">
    <property type="component" value="Unassembled WGS sequence"/>
</dbReference>
<proteinExistence type="predicted"/>
<evidence type="ECO:0000313" key="2">
    <source>
        <dbReference type="Proteomes" id="UP001359485"/>
    </source>
</evidence>
<name>A0ABR1ASJ0_POLSC</name>
<keyword evidence="2" id="KW-1185">Reference proteome</keyword>
<evidence type="ECO:0000313" key="1">
    <source>
        <dbReference type="EMBL" id="KAK6626907.1"/>
    </source>
</evidence>